<dbReference type="EMBL" id="DYZF01000249">
    <property type="protein sequence ID" value="HJE52250.1"/>
    <property type="molecule type" value="Genomic_DNA"/>
</dbReference>
<name>A0A921JRD3_9ACTN</name>
<dbReference type="AlphaFoldDB" id="A0A921JRD3"/>
<comment type="caution">
    <text evidence="1">The sequence shown here is derived from an EMBL/GenBank/DDBJ whole genome shotgun (WGS) entry which is preliminary data.</text>
</comment>
<evidence type="ECO:0000313" key="1">
    <source>
        <dbReference type="EMBL" id="HJE52250.1"/>
    </source>
</evidence>
<sequence>MPQFTGTCAFRLMPTDELVDGPATASVRPLGDQYVVDYTWTHPDDGPQAGHLLVGAPEESGQITAAWGDTWHQKPGIMTLTGTRDGDVVKLAASYMGDWGWEIDLTGLDATPSMIMRNVVPESALSMAPPGVEVAAGPYDVMVLRVS</sequence>
<dbReference type="Proteomes" id="UP000712713">
    <property type="component" value="Unassembled WGS sequence"/>
</dbReference>
<reference evidence="1" key="2">
    <citation type="submission" date="2021-09" db="EMBL/GenBank/DDBJ databases">
        <authorList>
            <person name="Gilroy R."/>
        </authorList>
    </citation>
    <scope>NUCLEOTIDE SEQUENCE</scope>
    <source>
        <strain evidence="1">ChiGjej3B3-7470</strain>
    </source>
</reference>
<gene>
    <name evidence="1" type="ORF">K8V15_09820</name>
</gene>
<accession>A0A921JRD3</accession>
<protein>
    <submittedName>
        <fullName evidence="1">Uncharacterized protein</fullName>
    </submittedName>
</protein>
<evidence type="ECO:0000313" key="2">
    <source>
        <dbReference type="Proteomes" id="UP000712713"/>
    </source>
</evidence>
<proteinExistence type="predicted"/>
<reference evidence="1" key="1">
    <citation type="journal article" date="2021" name="PeerJ">
        <title>Extensive microbial diversity within the chicken gut microbiome revealed by metagenomics and culture.</title>
        <authorList>
            <person name="Gilroy R."/>
            <person name="Ravi A."/>
            <person name="Getino M."/>
            <person name="Pursley I."/>
            <person name="Horton D.L."/>
            <person name="Alikhan N.F."/>
            <person name="Baker D."/>
            <person name="Gharbi K."/>
            <person name="Hall N."/>
            <person name="Watson M."/>
            <person name="Adriaenssens E.M."/>
            <person name="Foster-Nyarko E."/>
            <person name="Jarju S."/>
            <person name="Secka A."/>
            <person name="Antonio M."/>
            <person name="Oren A."/>
            <person name="Chaudhuri R.R."/>
            <person name="La Ragione R."/>
            <person name="Hildebrand F."/>
            <person name="Pallen M.J."/>
        </authorList>
    </citation>
    <scope>NUCLEOTIDE SEQUENCE</scope>
    <source>
        <strain evidence="1">ChiGjej3B3-7470</strain>
    </source>
</reference>
<organism evidence="1 2">
    <name type="scientific">Tessaracoccus flavescens</name>
    <dbReference type="NCBI Taxonomy" id="399497"/>
    <lineage>
        <taxon>Bacteria</taxon>
        <taxon>Bacillati</taxon>
        <taxon>Actinomycetota</taxon>
        <taxon>Actinomycetes</taxon>
        <taxon>Propionibacteriales</taxon>
        <taxon>Propionibacteriaceae</taxon>
        <taxon>Tessaracoccus</taxon>
    </lineage>
</organism>